<evidence type="ECO:0000313" key="2">
    <source>
        <dbReference type="EMBL" id="KAG2661230.1"/>
    </source>
</evidence>
<evidence type="ECO:0000313" key="3">
    <source>
        <dbReference type="Proteomes" id="UP000823388"/>
    </source>
</evidence>
<dbReference type="Proteomes" id="UP000823388">
    <property type="component" value="Chromosome 1K"/>
</dbReference>
<dbReference type="AlphaFoldDB" id="A0A8T0XMU2"/>
<protein>
    <submittedName>
        <fullName evidence="2">Uncharacterized protein</fullName>
    </submittedName>
</protein>
<gene>
    <name evidence="2" type="ORF">PVAP13_1KG490005</name>
</gene>
<feature type="compositionally biased region" description="Pro residues" evidence="1">
    <location>
        <begin position="23"/>
        <end position="33"/>
    </location>
</feature>
<organism evidence="2 3">
    <name type="scientific">Panicum virgatum</name>
    <name type="common">Blackwell switchgrass</name>
    <dbReference type="NCBI Taxonomy" id="38727"/>
    <lineage>
        <taxon>Eukaryota</taxon>
        <taxon>Viridiplantae</taxon>
        <taxon>Streptophyta</taxon>
        <taxon>Embryophyta</taxon>
        <taxon>Tracheophyta</taxon>
        <taxon>Spermatophyta</taxon>
        <taxon>Magnoliopsida</taxon>
        <taxon>Liliopsida</taxon>
        <taxon>Poales</taxon>
        <taxon>Poaceae</taxon>
        <taxon>PACMAD clade</taxon>
        <taxon>Panicoideae</taxon>
        <taxon>Panicodae</taxon>
        <taxon>Paniceae</taxon>
        <taxon>Panicinae</taxon>
        <taxon>Panicum</taxon>
        <taxon>Panicum sect. Hiantes</taxon>
    </lineage>
</organism>
<keyword evidence="3" id="KW-1185">Reference proteome</keyword>
<dbReference type="EMBL" id="CM029037">
    <property type="protein sequence ID" value="KAG2661230.1"/>
    <property type="molecule type" value="Genomic_DNA"/>
</dbReference>
<accession>A0A8T0XMU2</accession>
<proteinExistence type="predicted"/>
<sequence length="57" mass="6351">MDRAIRPHYPGQARLQEGRRMDFPPPPPPPPPAMSGCASLATRRYLPLTSLHSLHAH</sequence>
<name>A0A8T0XMU2_PANVG</name>
<comment type="caution">
    <text evidence="2">The sequence shown here is derived from an EMBL/GenBank/DDBJ whole genome shotgun (WGS) entry which is preliminary data.</text>
</comment>
<feature type="region of interest" description="Disordered" evidence="1">
    <location>
        <begin position="1"/>
        <end position="37"/>
    </location>
</feature>
<reference evidence="2" key="1">
    <citation type="submission" date="2020-05" db="EMBL/GenBank/DDBJ databases">
        <title>WGS assembly of Panicum virgatum.</title>
        <authorList>
            <person name="Lovell J.T."/>
            <person name="Jenkins J."/>
            <person name="Shu S."/>
            <person name="Juenger T.E."/>
            <person name="Schmutz J."/>
        </authorList>
    </citation>
    <scope>NUCLEOTIDE SEQUENCE</scope>
    <source>
        <strain evidence="2">AP13</strain>
    </source>
</reference>
<evidence type="ECO:0000256" key="1">
    <source>
        <dbReference type="SAM" id="MobiDB-lite"/>
    </source>
</evidence>